<evidence type="ECO:0008006" key="3">
    <source>
        <dbReference type="Google" id="ProtNLM"/>
    </source>
</evidence>
<protein>
    <recommendedName>
        <fullName evidence="3">DUF2098 domain-containing protein</fullName>
    </recommendedName>
</protein>
<dbReference type="EMBL" id="BFAX01000005">
    <property type="protein sequence ID" value="GBF37022.1"/>
    <property type="molecule type" value="Genomic_DNA"/>
</dbReference>
<dbReference type="Proteomes" id="UP000290527">
    <property type="component" value="Unassembled WGS sequence"/>
</dbReference>
<keyword evidence="2" id="KW-1185">Reference proteome</keyword>
<name>A0A401HS37_9EURY</name>
<sequence>MVVALDMNSREISIGSYVRYINTGTKGIVRDILEKEGKIWVLLDNNLMYRPEKLEVIEHKKKKDRTVKEKIEDILEKENIKEIESNIDACGAG</sequence>
<gene>
    <name evidence="1" type="ORF">MHHB_P1252</name>
</gene>
<organism evidence="1 2">
    <name type="scientific">Methanofervidicoccus abyssi</name>
    <dbReference type="NCBI Taxonomy" id="2082189"/>
    <lineage>
        <taxon>Archaea</taxon>
        <taxon>Methanobacteriati</taxon>
        <taxon>Methanobacteriota</taxon>
        <taxon>Methanomada group</taxon>
        <taxon>Methanococci</taxon>
        <taxon>Methanococcales</taxon>
        <taxon>Methanofervidicoccus</taxon>
    </lineage>
</organism>
<accession>A0A401HS37</accession>
<dbReference type="PIRSF" id="PIRSF037053">
    <property type="entry name" value="UCP037053"/>
    <property type="match status" value="1"/>
</dbReference>
<proteinExistence type="predicted"/>
<comment type="caution">
    <text evidence="1">The sequence shown here is derived from an EMBL/GenBank/DDBJ whole genome shotgun (WGS) entry which is preliminary data.</text>
</comment>
<dbReference type="RefSeq" id="WP_229701943.1">
    <property type="nucleotide sequence ID" value="NZ_BFAX01000005.1"/>
</dbReference>
<dbReference type="InterPro" id="IPR017099">
    <property type="entry name" value="UCP037053"/>
</dbReference>
<dbReference type="AlphaFoldDB" id="A0A401HS37"/>
<dbReference type="InterPro" id="IPR019209">
    <property type="entry name" value="DUF2098"/>
</dbReference>
<reference evidence="1 2" key="1">
    <citation type="journal article" date="2019" name="Int. J. Syst. Evol. Microbiol.">
        <title>Methanofervidicoccus abyssi gen. nov., sp. nov., a hydrogenotrophic methanogen, isolated from a hydrothermal vent chimney in the Mid-Cayman Spreading Center, the Caribbean Sea.</title>
        <authorList>
            <person name="Sakai S."/>
            <person name="Takaki Y."/>
            <person name="Miyazaki M."/>
            <person name="Ogawara M."/>
            <person name="Yanagawa K."/>
            <person name="Miyazaki J."/>
            <person name="Takai K."/>
        </authorList>
    </citation>
    <scope>NUCLEOTIDE SEQUENCE [LARGE SCALE GENOMIC DNA]</scope>
    <source>
        <strain evidence="1 2">HHB</strain>
    </source>
</reference>
<dbReference type="Pfam" id="PF09871">
    <property type="entry name" value="DUF2098"/>
    <property type="match status" value="1"/>
</dbReference>
<evidence type="ECO:0000313" key="1">
    <source>
        <dbReference type="EMBL" id="GBF37022.1"/>
    </source>
</evidence>
<evidence type="ECO:0000313" key="2">
    <source>
        <dbReference type="Proteomes" id="UP000290527"/>
    </source>
</evidence>